<evidence type="ECO:0000259" key="1">
    <source>
        <dbReference type="Pfam" id="PF20408"/>
    </source>
</evidence>
<dbReference type="RefSeq" id="WP_041060184.1">
    <property type="nucleotide sequence ID" value="NZ_JXRR01000017.1"/>
</dbReference>
<evidence type="ECO:0000313" key="3">
    <source>
        <dbReference type="Proteomes" id="UP000031972"/>
    </source>
</evidence>
<dbReference type="SUPFAM" id="SSF53474">
    <property type="entry name" value="alpha/beta-Hydrolases"/>
    <property type="match status" value="1"/>
</dbReference>
<proteinExistence type="predicted"/>
<accession>A0A0C2VQV8</accession>
<evidence type="ECO:0000313" key="2">
    <source>
        <dbReference type="EMBL" id="KIL46373.1"/>
    </source>
</evidence>
<dbReference type="OrthoDB" id="1908495at2"/>
<dbReference type="EMBL" id="JXRR01000017">
    <property type="protein sequence ID" value="KIL46373.1"/>
    <property type="molecule type" value="Genomic_DNA"/>
</dbReference>
<comment type="caution">
    <text evidence="2">The sequence shown here is derived from an EMBL/GenBank/DDBJ whole genome shotgun (WGS) entry which is preliminary data.</text>
</comment>
<sequence>MEITRYEKKGYQDLTVPYTFFKQQKPKGLLIVLPGLGYTAQAPLLHYSTGIYLNRGYDVLQINYRYSNPEYDHFTQSELINALNSDPQKIISTIAGNRSYSDFYLIGKSLGTIAVSSFLKLEMFRQAKAIWMTPLLHREDVHAAMLNHTEASLCFIGSEDPYYEEERFSQLNTNPDLSTYCIPKADHSLEIKHDTHGSINILNSIMDQIHSF</sequence>
<reference evidence="2 3" key="1">
    <citation type="submission" date="2015-01" db="EMBL/GenBank/DDBJ databases">
        <title>Jeotgalibacillus campisalis genome sequencing.</title>
        <authorList>
            <person name="Goh K.M."/>
            <person name="Chan K.-G."/>
            <person name="Yaakop A.S."/>
            <person name="Ee R."/>
            <person name="Gan H.M."/>
            <person name="Chan C.S."/>
        </authorList>
    </citation>
    <scope>NUCLEOTIDE SEQUENCE [LARGE SCALE GENOMIC DNA]</scope>
    <source>
        <strain evidence="2 3">SF-57</strain>
    </source>
</reference>
<dbReference type="InterPro" id="IPR029058">
    <property type="entry name" value="AB_hydrolase_fold"/>
</dbReference>
<dbReference type="Gene3D" id="3.40.50.1820">
    <property type="entry name" value="alpha/beta hydrolase"/>
    <property type="match status" value="1"/>
</dbReference>
<dbReference type="AlphaFoldDB" id="A0A0C2VQV8"/>
<dbReference type="Proteomes" id="UP000031972">
    <property type="component" value="Unassembled WGS sequence"/>
</dbReference>
<organism evidence="2 3">
    <name type="scientific">Jeotgalibacillus campisalis</name>
    <dbReference type="NCBI Taxonomy" id="220754"/>
    <lineage>
        <taxon>Bacteria</taxon>
        <taxon>Bacillati</taxon>
        <taxon>Bacillota</taxon>
        <taxon>Bacilli</taxon>
        <taxon>Bacillales</taxon>
        <taxon>Caryophanaceae</taxon>
        <taxon>Jeotgalibacillus</taxon>
    </lineage>
</organism>
<dbReference type="InterPro" id="IPR046879">
    <property type="entry name" value="KANL3/Tex30_Abhydrolase"/>
</dbReference>
<dbReference type="PATRIC" id="fig|220754.4.peg.3061"/>
<gene>
    <name evidence="2" type="ORF">KR50_30480</name>
</gene>
<protein>
    <recommendedName>
        <fullName evidence="1">KANL3/Tex30 alpha/beta hydrolase-like domain-containing protein</fullName>
    </recommendedName>
</protein>
<dbReference type="Pfam" id="PF20408">
    <property type="entry name" value="Abhydrolase_11"/>
    <property type="match status" value="1"/>
</dbReference>
<name>A0A0C2VQV8_9BACL</name>
<keyword evidence="3" id="KW-1185">Reference proteome</keyword>
<feature type="domain" description="KANL3/Tex30 alpha/beta hydrolase-like" evidence="1">
    <location>
        <begin position="30"/>
        <end position="196"/>
    </location>
</feature>